<dbReference type="Pfam" id="PF17765">
    <property type="entry name" value="MLTR_LBD"/>
    <property type="match status" value="1"/>
</dbReference>
<dbReference type="PROSITE" id="PS50943">
    <property type="entry name" value="HTH_CROC1"/>
    <property type="match status" value="1"/>
</dbReference>
<dbReference type="InterPro" id="IPR041413">
    <property type="entry name" value="MLTR_LBD"/>
</dbReference>
<gene>
    <name evidence="3" type="ORF">J4573_45870</name>
</gene>
<dbReference type="InterPro" id="IPR010982">
    <property type="entry name" value="Lambda_DNA-bd_dom_sf"/>
</dbReference>
<feature type="domain" description="HTH cro/C1-type" evidence="2">
    <location>
        <begin position="33"/>
        <end position="78"/>
    </location>
</feature>
<evidence type="ECO:0000256" key="1">
    <source>
        <dbReference type="SAM" id="MobiDB-lite"/>
    </source>
</evidence>
<dbReference type="EMBL" id="JAGEOJ010000026">
    <property type="protein sequence ID" value="MBO2454485.1"/>
    <property type="molecule type" value="Genomic_DNA"/>
</dbReference>
<evidence type="ECO:0000313" key="3">
    <source>
        <dbReference type="EMBL" id="MBO2454485.1"/>
    </source>
</evidence>
<organism evidence="3 4">
    <name type="scientific">Actinomadura barringtoniae</name>
    <dbReference type="NCBI Taxonomy" id="1427535"/>
    <lineage>
        <taxon>Bacteria</taxon>
        <taxon>Bacillati</taxon>
        <taxon>Actinomycetota</taxon>
        <taxon>Actinomycetes</taxon>
        <taxon>Streptosporangiales</taxon>
        <taxon>Thermomonosporaceae</taxon>
        <taxon>Actinomadura</taxon>
    </lineage>
</organism>
<accession>A0A939PKV4</accession>
<proteinExistence type="predicted"/>
<sequence length="291" mass="31666">MEDGLGGFLKSRRARVTPESAGLPGGSRRRVPGLRREELAQLAGISVEYYQRLEQGRSQRPSPEVLNALARALSLDDVERAHLETLAAVPDHDPPVRAEAAVRPELERLLALMDRVPAMVITDRFDVLAANTLASRLFADALAGDGNLARYLYLDPAARDFYVHWDEIAATTAAQLRLVSGRHPRDRELAGLIADLSRESAEFRALWAAGDVDIRTSGGKDLRHPALGVLTLHYENFDAPGDPRQRLVTFTPAADTAAEAALQLLRTWAGTETETGTEGYAGVSMTGSPPR</sequence>
<comment type="caution">
    <text evidence="3">The sequence shown here is derived from an EMBL/GenBank/DDBJ whole genome shotgun (WGS) entry which is preliminary data.</text>
</comment>
<dbReference type="Gene3D" id="1.10.260.40">
    <property type="entry name" value="lambda repressor-like DNA-binding domains"/>
    <property type="match status" value="1"/>
</dbReference>
<evidence type="ECO:0000313" key="4">
    <source>
        <dbReference type="Proteomes" id="UP000669179"/>
    </source>
</evidence>
<dbReference type="PANTHER" id="PTHR35010">
    <property type="entry name" value="BLL4672 PROTEIN-RELATED"/>
    <property type="match status" value="1"/>
</dbReference>
<feature type="region of interest" description="Disordered" evidence="1">
    <location>
        <begin position="1"/>
        <end position="30"/>
    </location>
</feature>
<dbReference type="Gene3D" id="3.30.450.180">
    <property type="match status" value="1"/>
</dbReference>
<dbReference type="Proteomes" id="UP000669179">
    <property type="component" value="Unassembled WGS sequence"/>
</dbReference>
<dbReference type="SMART" id="SM00530">
    <property type="entry name" value="HTH_XRE"/>
    <property type="match status" value="1"/>
</dbReference>
<dbReference type="PANTHER" id="PTHR35010:SF2">
    <property type="entry name" value="BLL4672 PROTEIN"/>
    <property type="match status" value="1"/>
</dbReference>
<name>A0A939PKV4_9ACTN</name>
<reference evidence="3" key="1">
    <citation type="submission" date="2021-03" db="EMBL/GenBank/DDBJ databases">
        <authorList>
            <person name="Kanchanasin P."/>
            <person name="Saeng-In P."/>
            <person name="Phongsopitanun W."/>
            <person name="Yuki M."/>
            <person name="Kudo T."/>
            <person name="Ohkuma M."/>
            <person name="Tanasupawat S."/>
        </authorList>
    </citation>
    <scope>NUCLEOTIDE SEQUENCE</scope>
    <source>
        <strain evidence="3">GKU 128</strain>
    </source>
</reference>
<protein>
    <submittedName>
        <fullName evidence="3">Helix-turn-helix domain-containing protein</fullName>
    </submittedName>
</protein>
<keyword evidence="4" id="KW-1185">Reference proteome</keyword>
<dbReference type="Pfam" id="PF13560">
    <property type="entry name" value="HTH_31"/>
    <property type="match status" value="1"/>
</dbReference>
<dbReference type="AlphaFoldDB" id="A0A939PKV4"/>
<dbReference type="RefSeq" id="WP_208262690.1">
    <property type="nucleotide sequence ID" value="NZ_JAGEOJ010000026.1"/>
</dbReference>
<evidence type="ECO:0000259" key="2">
    <source>
        <dbReference type="PROSITE" id="PS50943"/>
    </source>
</evidence>
<dbReference type="SUPFAM" id="SSF47413">
    <property type="entry name" value="lambda repressor-like DNA-binding domains"/>
    <property type="match status" value="1"/>
</dbReference>
<dbReference type="InterPro" id="IPR001387">
    <property type="entry name" value="Cro/C1-type_HTH"/>
</dbReference>
<dbReference type="CDD" id="cd00093">
    <property type="entry name" value="HTH_XRE"/>
    <property type="match status" value="1"/>
</dbReference>
<dbReference type="GO" id="GO:0003677">
    <property type="term" value="F:DNA binding"/>
    <property type="evidence" value="ECO:0007669"/>
    <property type="project" value="InterPro"/>
</dbReference>